<dbReference type="GO" id="GO:0005524">
    <property type="term" value="F:ATP binding"/>
    <property type="evidence" value="ECO:0007669"/>
    <property type="project" value="UniProtKB-KW"/>
</dbReference>
<dbReference type="PROSITE" id="PS50127">
    <property type="entry name" value="UBC_2"/>
    <property type="match status" value="1"/>
</dbReference>
<evidence type="ECO:0000256" key="5">
    <source>
        <dbReference type="ARBA" id="ARBA00022786"/>
    </source>
</evidence>
<dbReference type="InterPro" id="IPR000608">
    <property type="entry name" value="UBC"/>
</dbReference>
<dbReference type="UniPathway" id="UPA00143"/>
<evidence type="ECO:0000256" key="6">
    <source>
        <dbReference type="ARBA" id="ARBA00022840"/>
    </source>
</evidence>
<gene>
    <name evidence="9" type="ORF">crov102</name>
</gene>
<dbReference type="SMART" id="SM00212">
    <property type="entry name" value="UBCc"/>
    <property type="match status" value="1"/>
</dbReference>
<dbReference type="Proteomes" id="UP000029781">
    <property type="component" value="Segment"/>
</dbReference>
<dbReference type="GO" id="GO:0061631">
    <property type="term" value="F:ubiquitin conjugating enzyme activity"/>
    <property type="evidence" value="ECO:0007669"/>
    <property type="project" value="UniProtKB-EC"/>
</dbReference>
<protein>
    <recommendedName>
        <fullName evidence="2">E2 ubiquitin-conjugating enzyme</fullName>
        <ecNumber evidence="2">2.3.2.23</ecNumber>
    </recommendedName>
</protein>
<organismHost>
    <name type="scientific">Cafeteria roenbergensis</name>
    <name type="common">Marine flagellate</name>
    <dbReference type="NCBI Taxonomy" id="33653"/>
</organismHost>
<sequence length="150" mass="16803">MSLNNIRLTKEWELIQKDPPTYITTGPKDKTNLNLWDGTLVGPSGTPYEGGVFQLEITFPEDYPYKPPKIIFKTPIYHPNISTTGAICLDILKNNWSPALNISKVLLSLCSLLADPNPDDPLVPQIAYQFKTNYSGFRATARQLTVKYAS</sequence>
<evidence type="ECO:0000313" key="10">
    <source>
        <dbReference type="Proteomes" id="UP000029781"/>
    </source>
</evidence>
<comment type="pathway">
    <text evidence="1">Protein modification; protein ubiquitination.</text>
</comment>
<keyword evidence="5" id="KW-0833">Ubl conjugation pathway</keyword>
<evidence type="ECO:0000256" key="1">
    <source>
        <dbReference type="ARBA" id="ARBA00004906"/>
    </source>
</evidence>
<evidence type="ECO:0000313" key="9">
    <source>
        <dbReference type="EMBL" id="ADO67135.1"/>
    </source>
</evidence>
<dbReference type="Gene3D" id="3.10.110.10">
    <property type="entry name" value="Ubiquitin Conjugating Enzyme"/>
    <property type="match status" value="1"/>
</dbReference>
<feature type="active site" description="Glycyl thioester intermediate" evidence="7">
    <location>
        <position position="88"/>
    </location>
</feature>
<dbReference type="GO" id="GO:0016567">
    <property type="term" value="P:protein ubiquitination"/>
    <property type="evidence" value="ECO:0007669"/>
    <property type="project" value="UniProtKB-UniPathway"/>
</dbReference>
<dbReference type="EMBL" id="GU244497">
    <property type="protein sequence ID" value="ADO67135.1"/>
    <property type="molecule type" value="Genomic_DNA"/>
</dbReference>
<dbReference type="InterPro" id="IPR016135">
    <property type="entry name" value="UBQ-conjugating_enzyme/RWD"/>
</dbReference>
<dbReference type="KEGG" id="vg:9887504"/>
<dbReference type="PANTHER" id="PTHR24068">
    <property type="entry name" value="UBIQUITIN-CONJUGATING ENZYME E2"/>
    <property type="match status" value="1"/>
</dbReference>
<evidence type="ECO:0000256" key="3">
    <source>
        <dbReference type="ARBA" id="ARBA00022679"/>
    </source>
</evidence>
<dbReference type="RefSeq" id="YP_003969734.1">
    <property type="nucleotide sequence ID" value="NC_014637.1"/>
</dbReference>
<evidence type="ECO:0000256" key="2">
    <source>
        <dbReference type="ARBA" id="ARBA00012486"/>
    </source>
</evidence>
<dbReference type="EC" id="2.3.2.23" evidence="2"/>
<proteinExistence type="predicted"/>
<dbReference type="InterPro" id="IPR023313">
    <property type="entry name" value="UBQ-conjugating_AS"/>
</dbReference>
<feature type="domain" description="UBC core" evidence="8">
    <location>
        <begin position="3"/>
        <end position="150"/>
    </location>
</feature>
<name>E3T4M2_CROVB</name>
<dbReference type="OrthoDB" id="17755at10239"/>
<keyword evidence="6" id="KW-0067">ATP-binding</keyword>
<keyword evidence="4" id="KW-0547">Nucleotide-binding</keyword>
<dbReference type="FunFam" id="3.10.110.10:FF:000060">
    <property type="entry name" value="Ubiquitin conjugating enzyme (UbcB)"/>
    <property type="match status" value="1"/>
</dbReference>
<evidence type="ECO:0000256" key="4">
    <source>
        <dbReference type="ARBA" id="ARBA00022741"/>
    </source>
</evidence>
<keyword evidence="3" id="KW-0808">Transferase</keyword>
<evidence type="ECO:0000256" key="7">
    <source>
        <dbReference type="PROSITE-ProRule" id="PRU10133"/>
    </source>
</evidence>
<organism evidence="9 10">
    <name type="scientific">Cafeteria roenbergensis virus (strain BV-PW1)</name>
    <name type="common">CroV</name>
    <dbReference type="NCBI Taxonomy" id="693272"/>
    <lineage>
        <taxon>Viruses</taxon>
        <taxon>Varidnaviria</taxon>
        <taxon>Bamfordvirae</taxon>
        <taxon>Nucleocytoviricota</taxon>
        <taxon>Megaviricetes</taxon>
        <taxon>Imitervirales</taxon>
        <taxon>Mimiviridae</taxon>
        <taxon>Aliimimivirinae</taxon>
        <taxon>Rheavirus</taxon>
        <taxon>Rheavirus sinusmexicani</taxon>
    </lineage>
</organism>
<evidence type="ECO:0000259" key="8">
    <source>
        <dbReference type="PROSITE" id="PS50127"/>
    </source>
</evidence>
<accession>E3T4M2</accession>
<dbReference type="Pfam" id="PF00179">
    <property type="entry name" value="UQ_con"/>
    <property type="match status" value="1"/>
</dbReference>
<dbReference type="PROSITE" id="PS00183">
    <property type="entry name" value="UBC_1"/>
    <property type="match status" value="1"/>
</dbReference>
<reference evidence="9 10" key="1">
    <citation type="journal article" date="2010" name="Proc. Natl. Acad. Sci. U.S.A.">
        <title>Giant virus with a remarkable complement of genes infects marine zooplankton.</title>
        <authorList>
            <person name="Fischer M.G."/>
            <person name="Allen M.J."/>
            <person name="Wilson W.H."/>
            <person name="Suttle C.A."/>
        </authorList>
    </citation>
    <scope>NUCLEOTIDE SEQUENCE [LARGE SCALE GENOMIC DNA]</scope>
    <source>
        <strain evidence="9 10">BV-PW1</strain>
    </source>
</reference>
<dbReference type="SUPFAM" id="SSF54495">
    <property type="entry name" value="UBC-like"/>
    <property type="match status" value="1"/>
</dbReference>
<keyword evidence="10" id="KW-1185">Reference proteome</keyword>
<dbReference type="GeneID" id="9887504"/>